<proteinExistence type="predicted"/>
<keyword evidence="1" id="KW-0805">Transcription regulation</keyword>
<dbReference type="InterPro" id="IPR028082">
    <property type="entry name" value="Peripla_BP_I"/>
</dbReference>
<sequence>MMTIGIYSGINQCGMQIPQDISVVGFDDIFVTKHMIPPLTTYHAPMGEIAENAVKMLSELIEKIQ</sequence>
<gene>
    <name evidence="5" type="primary">rbsR_1</name>
    <name evidence="5" type="ORF">DFSSTS7063_00085</name>
</gene>
<protein>
    <submittedName>
        <fullName evidence="5">Ribose operon repressor</fullName>
    </submittedName>
</protein>
<dbReference type="GO" id="GO:0003700">
    <property type="term" value="F:DNA-binding transcription factor activity"/>
    <property type="evidence" value="ECO:0007669"/>
    <property type="project" value="TreeGrafter"/>
</dbReference>
<dbReference type="Gene3D" id="3.40.50.2300">
    <property type="match status" value="2"/>
</dbReference>
<name>A0A564UYF2_9FIRM</name>
<dbReference type="GO" id="GO:0000976">
    <property type="term" value="F:transcription cis-regulatory region binding"/>
    <property type="evidence" value="ECO:0007669"/>
    <property type="project" value="TreeGrafter"/>
</dbReference>
<evidence type="ECO:0000313" key="5">
    <source>
        <dbReference type="EMBL" id="VUX24161.1"/>
    </source>
</evidence>
<reference evidence="5 6" key="1">
    <citation type="submission" date="2019-07" db="EMBL/GenBank/DDBJ databases">
        <authorList>
            <person name="Hibberd C M."/>
            <person name="Gehrig L. J."/>
            <person name="Chang H.-W."/>
            <person name="Venkatesh S."/>
        </authorList>
    </citation>
    <scope>NUCLEOTIDE SEQUENCE [LARGE SCALE GENOMIC DNA]</scope>
    <source>
        <strain evidence="5">Dorea_formicigenerans_SSTS_Bg7063</strain>
    </source>
</reference>
<evidence type="ECO:0000256" key="1">
    <source>
        <dbReference type="ARBA" id="ARBA00023015"/>
    </source>
</evidence>
<organism evidence="5 6">
    <name type="scientific">Dorea formicigenerans</name>
    <dbReference type="NCBI Taxonomy" id="39486"/>
    <lineage>
        <taxon>Bacteria</taxon>
        <taxon>Bacillati</taxon>
        <taxon>Bacillota</taxon>
        <taxon>Clostridia</taxon>
        <taxon>Lachnospirales</taxon>
        <taxon>Lachnospiraceae</taxon>
        <taxon>Dorea</taxon>
    </lineage>
</organism>
<keyword evidence="3" id="KW-0804">Transcription</keyword>
<evidence type="ECO:0000256" key="2">
    <source>
        <dbReference type="ARBA" id="ARBA00023125"/>
    </source>
</evidence>
<accession>A0A564UYF2</accession>
<dbReference type="AlphaFoldDB" id="A0A564UYF2"/>
<dbReference type="Proteomes" id="UP000358366">
    <property type="component" value="Unassembled WGS sequence"/>
</dbReference>
<dbReference type="Pfam" id="PF13377">
    <property type="entry name" value="Peripla_BP_3"/>
    <property type="match status" value="1"/>
</dbReference>
<keyword evidence="2" id="KW-0238">DNA-binding</keyword>
<dbReference type="PANTHER" id="PTHR30146:SF109">
    <property type="entry name" value="HTH-TYPE TRANSCRIPTIONAL REGULATOR GALS"/>
    <property type="match status" value="1"/>
</dbReference>
<evidence type="ECO:0000256" key="3">
    <source>
        <dbReference type="ARBA" id="ARBA00023163"/>
    </source>
</evidence>
<evidence type="ECO:0000313" key="6">
    <source>
        <dbReference type="Proteomes" id="UP000358366"/>
    </source>
</evidence>
<dbReference type="InterPro" id="IPR046335">
    <property type="entry name" value="LacI/GalR-like_sensor"/>
</dbReference>
<evidence type="ECO:0000259" key="4">
    <source>
        <dbReference type="Pfam" id="PF13377"/>
    </source>
</evidence>
<dbReference type="PANTHER" id="PTHR30146">
    <property type="entry name" value="LACI-RELATED TRANSCRIPTIONAL REPRESSOR"/>
    <property type="match status" value="1"/>
</dbReference>
<dbReference type="EMBL" id="CABHNI010000064">
    <property type="protein sequence ID" value="VUX24161.1"/>
    <property type="molecule type" value="Genomic_DNA"/>
</dbReference>
<dbReference type="SUPFAM" id="SSF53822">
    <property type="entry name" value="Periplasmic binding protein-like I"/>
    <property type="match status" value="1"/>
</dbReference>
<feature type="domain" description="Transcriptional regulator LacI/GalR-like sensor" evidence="4">
    <location>
        <begin position="2"/>
        <end position="62"/>
    </location>
</feature>